<proteinExistence type="evidence at transcript level"/>
<dbReference type="PIRSF" id="PIRSF019663">
    <property type="entry name" value="Legumain"/>
    <property type="match status" value="1"/>
</dbReference>
<keyword evidence="6" id="KW-0378">Hydrolase</keyword>
<evidence type="ECO:0000256" key="1">
    <source>
        <dbReference type="ARBA" id="ARBA00000810"/>
    </source>
</evidence>
<sequence>MTRLLLFILFVKVVFCLNPEQIRSVTTSIPEGGKLWAVIVAGSNTWDNYRHQADVCHAYQVLHNHGIPDEQIVVMMYNDIAYNEQNPNPGVVINHINGSNVYKGVPLDYTKDDVKPSNFFNVLWGNATAMKNVGSGKVVNSGPKDHVFVYFADHGGYGLICFPSYFETNDDKTGTITTAELVSFLKSFHQQNKFGKMVLYIEACESGSMFMGLPKNINVFATTAANKDESSYACYFDETLETYLGDVYSVKWMEDSDKEPLGKETLEQQYKIVKKETTSSHVKQFGDLTISKMTVSEFQGRKNTTSIRYPKVPLMQKVCPIFNSCSIHI</sequence>
<dbReference type="InterPro" id="IPR001096">
    <property type="entry name" value="Peptidase_C13"/>
</dbReference>
<dbReference type="Gene3D" id="3.40.50.1460">
    <property type="match status" value="1"/>
</dbReference>
<dbReference type="GO" id="GO:0005773">
    <property type="term" value="C:vacuole"/>
    <property type="evidence" value="ECO:0007669"/>
    <property type="project" value="GOC"/>
</dbReference>
<comment type="catalytic activity">
    <reaction evidence="1">
        <text>Hydrolysis of proteins and small molecule substrates at -Asn-|-Xaa- bonds.</text>
        <dbReference type="EC" id="3.4.22.34"/>
    </reaction>
</comment>
<dbReference type="EC" id="3.4.22.34" evidence="3"/>
<evidence type="ECO:0000256" key="6">
    <source>
        <dbReference type="ARBA" id="ARBA00022801"/>
    </source>
</evidence>
<feature type="signal peptide" evidence="9">
    <location>
        <begin position="1"/>
        <end position="16"/>
    </location>
</feature>
<dbReference type="EMBL" id="HG710153">
    <property type="protein sequence ID" value="CDJ26729.1"/>
    <property type="molecule type" value="mRNA"/>
</dbReference>
<dbReference type="GO" id="GO:0006624">
    <property type="term" value="P:vacuolar protein processing"/>
    <property type="evidence" value="ECO:0007669"/>
    <property type="project" value="TreeGrafter"/>
</dbReference>
<accession>U6JT92</accession>
<dbReference type="PRINTS" id="PR00776">
    <property type="entry name" value="HEMOGLOBNASE"/>
</dbReference>
<feature type="chain" id="PRO_5004671702" description="legumain" evidence="9">
    <location>
        <begin position="17"/>
        <end position="329"/>
    </location>
</feature>
<dbReference type="PANTHER" id="PTHR12000:SF42">
    <property type="entry name" value="LEGUMAIN"/>
    <property type="match status" value="1"/>
</dbReference>
<keyword evidence="4" id="KW-0645">Protease</keyword>
<evidence type="ECO:0000313" key="10">
    <source>
        <dbReference type="EMBL" id="CDJ26729.1"/>
    </source>
</evidence>
<dbReference type="AlphaFoldDB" id="U6JT92"/>
<comment type="similarity">
    <text evidence="2">Belongs to the peptidase C13 family.</text>
</comment>
<dbReference type="GO" id="GO:0004197">
    <property type="term" value="F:cysteine-type endopeptidase activity"/>
    <property type="evidence" value="ECO:0007669"/>
    <property type="project" value="UniProtKB-EC"/>
</dbReference>
<evidence type="ECO:0000256" key="3">
    <source>
        <dbReference type="ARBA" id="ARBA00012628"/>
    </source>
</evidence>
<evidence type="ECO:0000256" key="2">
    <source>
        <dbReference type="ARBA" id="ARBA00009941"/>
    </source>
</evidence>
<keyword evidence="5 9" id="KW-0732">Signal</keyword>
<evidence type="ECO:0000256" key="9">
    <source>
        <dbReference type="SAM" id="SignalP"/>
    </source>
</evidence>
<evidence type="ECO:0000256" key="8">
    <source>
        <dbReference type="PIRSR" id="PIRSR019663-1"/>
    </source>
</evidence>
<feature type="active site" description="Nucleophile" evidence="8">
    <location>
        <position position="204"/>
    </location>
</feature>
<reference evidence="10" key="2">
    <citation type="journal article" date="2015" name="PLoS ONE">
        <title>Biochemical, transcriptomic and proteomic analyses of digestion in the scorpion Tityus serrulatus: insights into function and evolution of digestion in an ancient arthropod.</title>
        <authorList>
            <person name="Fuzita F.J."/>
            <person name="Pinkse M.W.H."/>
            <person name="Patane J.S.L."/>
            <person name="Juliano M.A."/>
            <person name="Verhaert P.D.E.M."/>
            <person name="Lopes A.R."/>
        </authorList>
    </citation>
    <scope>NUCLEOTIDE SEQUENCE</scope>
    <source>
        <tissue evidence="10">Midgut glands</tissue>
    </source>
</reference>
<gene>
    <name evidence="10" type="primary">lgmn</name>
</gene>
<evidence type="ECO:0000256" key="4">
    <source>
        <dbReference type="ARBA" id="ARBA00022670"/>
    </source>
</evidence>
<feature type="active site" evidence="8">
    <location>
        <position position="154"/>
    </location>
</feature>
<reference evidence="10" key="1">
    <citation type="submission" date="2013-10" db="EMBL/GenBank/DDBJ databases">
        <authorList>
            <person name="Fuzita F."/>
        </authorList>
    </citation>
    <scope>NUCLEOTIDE SEQUENCE</scope>
    <source>
        <tissue evidence="10">Midgut glands</tissue>
    </source>
</reference>
<dbReference type="PANTHER" id="PTHR12000">
    <property type="entry name" value="HEMOGLOBINASE FAMILY MEMBER"/>
    <property type="match status" value="1"/>
</dbReference>
<organism evidence="10">
    <name type="scientific">Tityus serrulatus</name>
    <name type="common">Brazilian yellow scorpion</name>
    <dbReference type="NCBI Taxonomy" id="6887"/>
    <lineage>
        <taxon>Eukaryota</taxon>
        <taxon>Metazoa</taxon>
        <taxon>Ecdysozoa</taxon>
        <taxon>Arthropoda</taxon>
        <taxon>Chelicerata</taxon>
        <taxon>Arachnida</taxon>
        <taxon>Scorpiones</taxon>
        <taxon>Buthida</taxon>
        <taxon>Buthoidea</taxon>
        <taxon>Buthidae</taxon>
        <taxon>Tityus</taxon>
    </lineage>
</organism>
<dbReference type="GO" id="GO:0051603">
    <property type="term" value="P:proteolysis involved in protein catabolic process"/>
    <property type="evidence" value="ECO:0007669"/>
    <property type="project" value="TreeGrafter"/>
</dbReference>
<protein>
    <recommendedName>
        <fullName evidence="3">legumain</fullName>
        <ecNumber evidence="3">3.4.22.34</ecNumber>
    </recommendedName>
</protein>
<evidence type="ECO:0000256" key="7">
    <source>
        <dbReference type="ARBA" id="ARBA00022807"/>
    </source>
</evidence>
<evidence type="ECO:0000256" key="5">
    <source>
        <dbReference type="ARBA" id="ARBA00022729"/>
    </source>
</evidence>
<name>U6JT92_TITSE</name>
<dbReference type="Pfam" id="PF01650">
    <property type="entry name" value="Peptidase_C13"/>
    <property type="match status" value="1"/>
</dbReference>
<keyword evidence="7" id="KW-0788">Thiol protease</keyword>
<dbReference type="FunFam" id="3.40.50.1460:FF:000006">
    <property type="entry name" value="Legumain"/>
    <property type="match status" value="1"/>
</dbReference>